<dbReference type="InterPro" id="IPR000312">
    <property type="entry name" value="Glycosyl_Trfase_fam3"/>
</dbReference>
<dbReference type="SUPFAM" id="SSF47648">
    <property type="entry name" value="Nucleoside phosphorylase/phosphoribosyltransferase N-terminal domain"/>
    <property type="match status" value="1"/>
</dbReference>
<keyword evidence="6 9" id="KW-0057">Aromatic amino acid biosynthesis</keyword>
<feature type="binding site" evidence="9">
    <location>
        <position position="227"/>
    </location>
    <ligand>
        <name>Mg(2+)</name>
        <dbReference type="ChEBI" id="CHEBI:18420"/>
        <label>2</label>
    </ligand>
</feature>
<comment type="catalytic activity">
    <reaction evidence="7 9">
        <text>N-(5-phospho-beta-D-ribosyl)anthranilate + diphosphate = 5-phospho-alpha-D-ribose 1-diphosphate + anthranilate</text>
        <dbReference type="Rhea" id="RHEA:11768"/>
        <dbReference type="ChEBI" id="CHEBI:16567"/>
        <dbReference type="ChEBI" id="CHEBI:18277"/>
        <dbReference type="ChEBI" id="CHEBI:33019"/>
        <dbReference type="ChEBI" id="CHEBI:58017"/>
        <dbReference type="EC" id="2.4.2.18"/>
    </reaction>
</comment>
<evidence type="ECO:0000313" key="13">
    <source>
        <dbReference type="Proteomes" id="UP000304912"/>
    </source>
</evidence>
<evidence type="ECO:0000313" key="12">
    <source>
        <dbReference type="EMBL" id="QCZ94002.1"/>
    </source>
</evidence>
<dbReference type="AlphaFoldDB" id="A0A5B7YE67"/>
<comment type="pathway">
    <text evidence="1 9">Amino-acid biosynthesis; L-tryptophan biosynthesis; L-tryptophan from chorismate: step 2/5.</text>
</comment>
<dbReference type="InterPro" id="IPR005940">
    <property type="entry name" value="Anthranilate_Pribosyl_Tfrase"/>
</dbReference>
<feature type="binding site" evidence="9">
    <location>
        <position position="113"/>
    </location>
    <ligand>
        <name>anthranilate</name>
        <dbReference type="ChEBI" id="CHEBI:16567"/>
        <label>1</label>
    </ligand>
</feature>
<dbReference type="RefSeq" id="WP_139756744.1">
    <property type="nucleotide sequence ID" value="NZ_CP039852.1"/>
</dbReference>
<evidence type="ECO:0000256" key="6">
    <source>
        <dbReference type="ARBA" id="ARBA00023141"/>
    </source>
</evidence>
<feature type="binding site" evidence="9">
    <location>
        <position position="122"/>
    </location>
    <ligand>
        <name>5-phospho-alpha-D-ribose 1-diphosphate</name>
        <dbReference type="ChEBI" id="CHEBI:58017"/>
    </ligand>
</feature>
<dbReference type="KEGG" id="salk:FBQ74_11145"/>
<feature type="binding site" evidence="9">
    <location>
        <position position="226"/>
    </location>
    <ligand>
        <name>Mg(2+)</name>
        <dbReference type="ChEBI" id="CHEBI:18420"/>
        <label>2</label>
    </ligand>
</feature>
<feature type="binding site" evidence="9">
    <location>
        <position position="90"/>
    </location>
    <ligand>
        <name>5-phospho-alpha-D-ribose 1-diphosphate</name>
        <dbReference type="ChEBI" id="CHEBI:58017"/>
    </ligand>
</feature>
<name>A0A5B7YE67_9ALTE</name>
<reference evidence="12 13" key="1">
    <citation type="submission" date="2019-04" db="EMBL/GenBank/DDBJ databases">
        <title>Salinimonas iocasae sp. nov., a halophilic bacterium isolated from the outer tube casing of tubeworms in Okinawa Trough.</title>
        <authorList>
            <person name="Zhang H."/>
            <person name="Wang H."/>
            <person name="Li C."/>
        </authorList>
    </citation>
    <scope>NUCLEOTIDE SEQUENCE [LARGE SCALE GENOMIC DNA]</scope>
    <source>
        <strain evidence="12 13">KX18D6</strain>
    </source>
</reference>
<dbReference type="EC" id="2.4.2.18" evidence="9"/>
<feature type="binding site" evidence="9">
    <location>
        <begin position="110"/>
        <end position="118"/>
    </location>
    <ligand>
        <name>5-phospho-alpha-D-ribose 1-diphosphate</name>
        <dbReference type="ChEBI" id="CHEBI:58017"/>
    </ligand>
</feature>
<accession>A0A5B7YE67</accession>
<comment type="similarity">
    <text evidence="8">In the C-terminal section; belongs to the anthranilate phosphoribosyltransferase family.</text>
</comment>
<comment type="subunit">
    <text evidence="9">Homodimer.</text>
</comment>
<evidence type="ECO:0000256" key="4">
    <source>
        <dbReference type="ARBA" id="ARBA00022679"/>
    </source>
</evidence>
<evidence type="ECO:0000256" key="8">
    <source>
        <dbReference type="ARBA" id="ARBA00061188"/>
    </source>
</evidence>
<keyword evidence="3 9" id="KW-0328">Glycosyltransferase</keyword>
<keyword evidence="9" id="KW-0479">Metal-binding</keyword>
<feature type="binding site" evidence="9">
    <location>
        <begin position="85"/>
        <end position="86"/>
    </location>
    <ligand>
        <name>5-phospho-alpha-D-ribose 1-diphosphate</name>
        <dbReference type="ChEBI" id="CHEBI:58017"/>
    </ligand>
</feature>
<keyword evidence="5 9" id="KW-0822">Tryptophan biosynthesis</keyword>
<feature type="binding site" evidence="9">
    <location>
        <position position="227"/>
    </location>
    <ligand>
        <name>Mg(2+)</name>
        <dbReference type="ChEBI" id="CHEBI:18420"/>
        <label>1</label>
    </ligand>
</feature>
<feature type="binding site" evidence="9">
    <location>
        <position position="94"/>
    </location>
    <ligand>
        <name>Mg(2+)</name>
        <dbReference type="ChEBI" id="CHEBI:18420"/>
        <label>1</label>
    </ligand>
</feature>
<keyword evidence="13" id="KW-1185">Reference proteome</keyword>
<dbReference type="UniPathway" id="UPA00035">
    <property type="reaction ID" value="UER00041"/>
</dbReference>
<keyword evidence="4 9" id="KW-0808">Transferase</keyword>
<evidence type="ECO:0000259" key="10">
    <source>
        <dbReference type="Pfam" id="PF00591"/>
    </source>
</evidence>
<keyword evidence="9" id="KW-0460">Magnesium</keyword>
<dbReference type="PANTHER" id="PTHR43285">
    <property type="entry name" value="ANTHRANILATE PHOSPHORIBOSYLTRANSFERASE"/>
    <property type="match status" value="1"/>
</dbReference>
<dbReference type="EMBL" id="CP039852">
    <property type="protein sequence ID" value="QCZ94002.1"/>
    <property type="molecule type" value="Genomic_DNA"/>
</dbReference>
<feature type="binding site" evidence="9">
    <location>
        <position position="168"/>
    </location>
    <ligand>
        <name>anthranilate</name>
        <dbReference type="ChEBI" id="CHEBI:16567"/>
        <label>2</label>
    </ligand>
</feature>
<sequence>MFDATDVLNTLYAGESLSQTQSFALFNSIMHGEQPDAVVAAVLIALKLKKESPAEIAGAASAMVSNALPFPTPTYPFADIVGTGGDGHNTINISSAAGVVAAACGIKVAKHGNRSVSSRSGSADLFRQFGVNLEISPDTARACLDEANFSFLFAPVYHAGMRHAAPVRASLKTRTLFNILGPLANPAGPSYGVFGVYSADLLDAYAQTLMLLGQHRALIVHGSGLDELALHGPTNVVDLEHGDIRHYSVTPKDFGLQEYPLSAIEGGDPDDNKKLVEAALAGEGHEAHRAAIAMNCGALLKVTGTVNTFKQGAELAMSKMEEGAPLAVLEQVATISQRESNHG</sequence>
<feature type="domain" description="Glycosyl transferase family 3 N-terminal" evidence="11">
    <location>
        <begin position="6"/>
        <end position="67"/>
    </location>
</feature>
<feature type="domain" description="Glycosyl transferase family 3" evidence="10">
    <location>
        <begin position="76"/>
        <end position="324"/>
    </location>
</feature>
<dbReference type="Gene3D" id="3.40.1030.10">
    <property type="entry name" value="Nucleoside phosphorylase/phosphoribosyltransferase catalytic domain"/>
    <property type="match status" value="1"/>
</dbReference>
<evidence type="ECO:0000256" key="5">
    <source>
        <dbReference type="ARBA" id="ARBA00022822"/>
    </source>
</evidence>
<dbReference type="GO" id="GO:0005829">
    <property type="term" value="C:cytosol"/>
    <property type="evidence" value="ECO:0007669"/>
    <property type="project" value="TreeGrafter"/>
</dbReference>
<gene>
    <name evidence="9 12" type="primary">trpD</name>
    <name evidence="12" type="ORF">FBQ74_11145</name>
</gene>
<dbReference type="OrthoDB" id="9806430at2"/>
<dbReference type="GO" id="GO:0000162">
    <property type="term" value="P:L-tryptophan biosynthetic process"/>
    <property type="evidence" value="ECO:0007669"/>
    <property type="project" value="UniProtKB-UniRule"/>
</dbReference>
<dbReference type="Proteomes" id="UP000304912">
    <property type="component" value="Chromosome"/>
</dbReference>
<comment type="similarity">
    <text evidence="9">Belongs to the anthranilate phosphoribosyltransferase family.</text>
</comment>
<comment type="function">
    <text evidence="9">Catalyzes the transfer of the phosphoribosyl group of 5-phosphorylribose-1-pyrophosphate (PRPP) to anthranilate to yield N-(5'-phosphoribosyl)-anthranilate (PRA).</text>
</comment>
<evidence type="ECO:0000256" key="2">
    <source>
        <dbReference type="ARBA" id="ARBA00022605"/>
    </source>
</evidence>
<organism evidence="12 13">
    <name type="scientific">Salinimonas iocasae</name>
    <dbReference type="NCBI Taxonomy" id="2572577"/>
    <lineage>
        <taxon>Bacteria</taxon>
        <taxon>Pseudomonadati</taxon>
        <taxon>Pseudomonadota</taxon>
        <taxon>Gammaproteobacteria</taxon>
        <taxon>Alteromonadales</taxon>
        <taxon>Alteromonadaceae</taxon>
        <taxon>Alteromonas/Salinimonas group</taxon>
        <taxon>Salinimonas</taxon>
    </lineage>
</organism>
<evidence type="ECO:0000256" key="9">
    <source>
        <dbReference type="HAMAP-Rule" id="MF_00211"/>
    </source>
</evidence>
<protein>
    <recommendedName>
        <fullName evidence="9">Anthranilate phosphoribosyltransferase</fullName>
        <ecNumber evidence="9">2.4.2.18</ecNumber>
    </recommendedName>
</protein>
<dbReference type="SUPFAM" id="SSF52418">
    <property type="entry name" value="Nucleoside phosphorylase/phosphoribosyltransferase catalytic domain"/>
    <property type="match status" value="1"/>
</dbReference>
<feature type="binding site" evidence="9">
    <location>
        <position position="82"/>
    </location>
    <ligand>
        <name>anthranilate</name>
        <dbReference type="ChEBI" id="CHEBI:16567"/>
        <label>1</label>
    </ligand>
</feature>
<dbReference type="Gene3D" id="1.20.970.10">
    <property type="entry name" value="Transferase, Pyrimidine Nucleoside Phosphorylase, Chain C"/>
    <property type="match status" value="1"/>
</dbReference>
<dbReference type="InterPro" id="IPR036320">
    <property type="entry name" value="Glycosyl_Trfase_fam3_N_dom_sf"/>
</dbReference>
<proteinExistence type="inferred from homology"/>
<feature type="binding site" evidence="9">
    <location>
        <begin position="92"/>
        <end position="95"/>
    </location>
    <ligand>
        <name>5-phospho-alpha-D-ribose 1-diphosphate</name>
        <dbReference type="ChEBI" id="CHEBI:58017"/>
    </ligand>
</feature>
<dbReference type="GO" id="GO:0004048">
    <property type="term" value="F:anthranilate phosphoribosyltransferase activity"/>
    <property type="evidence" value="ECO:0007669"/>
    <property type="project" value="UniProtKB-UniRule"/>
</dbReference>
<dbReference type="Pfam" id="PF00591">
    <property type="entry name" value="Glycos_transf_3"/>
    <property type="match status" value="1"/>
</dbReference>
<evidence type="ECO:0000259" key="11">
    <source>
        <dbReference type="Pfam" id="PF02885"/>
    </source>
</evidence>
<dbReference type="NCBIfam" id="TIGR01245">
    <property type="entry name" value="trpD"/>
    <property type="match status" value="1"/>
</dbReference>
<dbReference type="FunFam" id="3.40.1030.10:FF:000002">
    <property type="entry name" value="Anthranilate phosphoribosyltransferase"/>
    <property type="match status" value="1"/>
</dbReference>
<dbReference type="Pfam" id="PF02885">
    <property type="entry name" value="Glycos_trans_3N"/>
    <property type="match status" value="1"/>
</dbReference>
<dbReference type="InterPro" id="IPR035902">
    <property type="entry name" value="Nuc_phospho_transferase"/>
</dbReference>
<feature type="binding site" evidence="9">
    <location>
        <position position="82"/>
    </location>
    <ligand>
        <name>5-phospho-alpha-D-ribose 1-diphosphate</name>
        <dbReference type="ChEBI" id="CHEBI:58017"/>
    </ligand>
</feature>
<keyword evidence="2 9" id="KW-0028">Amino-acid biosynthesis</keyword>
<dbReference type="InterPro" id="IPR017459">
    <property type="entry name" value="Glycosyl_Trfase_fam3_N_dom"/>
</dbReference>
<dbReference type="HAMAP" id="MF_00211">
    <property type="entry name" value="TrpD"/>
    <property type="match status" value="1"/>
</dbReference>
<comment type="caution">
    <text evidence="9">Lacks conserved residue(s) required for the propagation of feature annotation.</text>
</comment>
<dbReference type="GO" id="GO:0000287">
    <property type="term" value="F:magnesium ion binding"/>
    <property type="evidence" value="ECO:0007669"/>
    <property type="project" value="UniProtKB-UniRule"/>
</dbReference>
<evidence type="ECO:0000256" key="7">
    <source>
        <dbReference type="ARBA" id="ARBA00052328"/>
    </source>
</evidence>
<comment type="cofactor">
    <cofactor evidence="9">
        <name>Mg(2+)</name>
        <dbReference type="ChEBI" id="CHEBI:18420"/>
    </cofactor>
    <text evidence="9">Binds 2 magnesium ions per monomer.</text>
</comment>
<dbReference type="PANTHER" id="PTHR43285:SF2">
    <property type="entry name" value="ANTHRANILATE PHOSPHORIBOSYLTRANSFERASE"/>
    <property type="match status" value="1"/>
</dbReference>
<evidence type="ECO:0000256" key="1">
    <source>
        <dbReference type="ARBA" id="ARBA00004907"/>
    </source>
</evidence>
<evidence type="ECO:0000256" key="3">
    <source>
        <dbReference type="ARBA" id="ARBA00022676"/>
    </source>
</evidence>